<dbReference type="Gene3D" id="2.40.160.20">
    <property type="match status" value="1"/>
</dbReference>
<gene>
    <name evidence="4" type="ORF">ACFOE0_13650</name>
</gene>
<dbReference type="Proteomes" id="UP001595621">
    <property type="component" value="Unassembled WGS sequence"/>
</dbReference>
<dbReference type="RefSeq" id="WP_248937768.1">
    <property type="nucleotide sequence ID" value="NZ_JAKILF010000014.1"/>
</dbReference>
<keyword evidence="1 2" id="KW-0732">Signal</keyword>
<proteinExistence type="predicted"/>
<feature type="signal peptide" evidence="2">
    <location>
        <begin position="1"/>
        <end position="20"/>
    </location>
</feature>
<dbReference type="SUPFAM" id="SSF56925">
    <property type="entry name" value="OMPA-like"/>
    <property type="match status" value="1"/>
</dbReference>
<evidence type="ECO:0000259" key="3">
    <source>
        <dbReference type="Pfam" id="PF13505"/>
    </source>
</evidence>
<organism evidence="4 5">
    <name type="scientific">Shewanella submarina</name>
    <dbReference type="NCBI Taxonomy" id="2016376"/>
    <lineage>
        <taxon>Bacteria</taxon>
        <taxon>Pseudomonadati</taxon>
        <taxon>Pseudomonadota</taxon>
        <taxon>Gammaproteobacteria</taxon>
        <taxon>Alteromonadales</taxon>
        <taxon>Shewanellaceae</taxon>
        <taxon>Shewanella</taxon>
    </lineage>
</organism>
<feature type="chain" id="PRO_5046398313" evidence="2">
    <location>
        <begin position="21"/>
        <end position="168"/>
    </location>
</feature>
<dbReference type="InterPro" id="IPR011250">
    <property type="entry name" value="OMP/PagP_B-barrel"/>
</dbReference>
<evidence type="ECO:0000256" key="2">
    <source>
        <dbReference type="SAM" id="SignalP"/>
    </source>
</evidence>
<evidence type="ECO:0000313" key="4">
    <source>
        <dbReference type="EMBL" id="MFC3139226.1"/>
    </source>
</evidence>
<dbReference type="EMBL" id="JBHRTD010000016">
    <property type="protein sequence ID" value="MFC3139226.1"/>
    <property type="molecule type" value="Genomic_DNA"/>
</dbReference>
<name>A0ABV7GIC7_9GAMM</name>
<reference evidence="5" key="1">
    <citation type="journal article" date="2019" name="Int. J. Syst. Evol. Microbiol.">
        <title>The Global Catalogue of Microorganisms (GCM) 10K type strain sequencing project: providing services to taxonomists for standard genome sequencing and annotation.</title>
        <authorList>
            <consortium name="The Broad Institute Genomics Platform"/>
            <consortium name="The Broad Institute Genome Sequencing Center for Infectious Disease"/>
            <person name="Wu L."/>
            <person name="Ma J."/>
        </authorList>
    </citation>
    <scope>NUCLEOTIDE SEQUENCE [LARGE SCALE GENOMIC DNA]</scope>
    <source>
        <strain evidence="5">KCTC 52277</strain>
    </source>
</reference>
<evidence type="ECO:0000313" key="5">
    <source>
        <dbReference type="Proteomes" id="UP001595621"/>
    </source>
</evidence>
<dbReference type="Pfam" id="PF13505">
    <property type="entry name" value="OMP_b-brl"/>
    <property type="match status" value="1"/>
</dbReference>
<feature type="domain" description="Outer membrane protein beta-barrel" evidence="3">
    <location>
        <begin position="7"/>
        <end position="168"/>
    </location>
</feature>
<sequence>MKFITTTAAALMLISPSVFANGYLGGQFNYVDGETGAGSVRLPGVSLLTGYQYNDYLGLEARIGFGVGDDSITTNGTKVEYELDYYYGGYLVGTLPLTKSFDLYALAGYAKAEAKVKANGSTIKGDDSKFSYGGGLKWNANRNWTFSVEYLMLVEDLDSVNLGVSYRF</sequence>
<evidence type="ECO:0000256" key="1">
    <source>
        <dbReference type="ARBA" id="ARBA00022729"/>
    </source>
</evidence>
<keyword evidence="5" id="KW-1185">Reference proteome</keyword>
<protein>
    <submittedName>
        <fullName evidence="4">Porin family protein</fullName>
    </submittedName>
</protein>
<accession>A0ABV7GIC7</accession>
<comment type="caution">
    <text evidence="4">The sequence shown here is derived from an EMBL/GenBank/DDBJ whole genome shotgun (WGS) entry which is preliminary data.</text>
</comment>
<dbReference type="InterPro" id="IPR027385">
    <property type="entry name" value="Beta-barrel_OMP"/>
</dbReference>